<comment type="caution">
    <text evidence="1">The sequence shown here is derived from an EMBL/GenBank/DDBJ whole genome shotgun (WGS) entry which is preliminary data.</text>
</comment>
<evidence type="ECO:0000313" key="2">
    <source>
        <dbReference type="Proteomes" id="UP001642260"/>
    </source>
</evidence>
<accession>A0ABC8LN83</accession>
<organism evidence="1 2">
    <name type="scientific">Eruca vesicaria subsp. sativa</name>
    <name type="common">Garden rocket</name>
    <name type="synonym">Eruca sativa</name>
    <dbReference type="NCBI Taxonomy" id="29727"/>
    <lineage>
        <taxon>Eukaryota</taxon>
        <taxon>Viridiplantae</taxon>
        <taxon>Streptophyta</taxon>
        <taxon>Embryophyta</taxon>
        <taxon>Tracheophyta</taxon>
        <taxon>Spermatophyta</taxon>
        <taxon>Magnoliopsida</taxon>
        <taxon>eudicotyledons</taxon>
        <taxon>Gunneridae</taxon>
        <taxon>Pentapetalae</taxon>
        <taxon>rosids</taxon>
        <taxon>malvids</taxon>
        <taxon>Brassicales</taxon>
        <taxon>Brassicaceae</taxon>
        <taxon>Brassiceae</taxon>
        <taxon>Eruca</taxon>
    </lineage>
</organism>
<reference evidence="1 2" key="1">
    <citation type="submission" date="2022-03" db="EMBL/GenBank/DDBJ databases">
        <authorList>
            <person name="Macdonald S."/>
            <person name="Ahmed S."/>
            <person name="Newling K."/>
        </authorList>
    </citation>
    <scope>NUCLEOTIDE SEQUENCE [LARGE SCALE GENOMIC DNA]</scope>
</reference>
<dbReference type="EMBL" id="CAKOAT010634043">
    <property type="protein sequence ID" value="CAH8384831.1"/>
    <property type="molecule type" value="Genomic_DNA"/>
</dbReference>
<proteinExistence type="predicted"/>
<evidence type="ECO:0000313" key="1">
    <source>
        <dbReference type="EMBL" id="CAH8384831.1"/>
    </source>
</evidence>
<protein>
    <submittedName>
        <fullName evidence="1">Uncharacterized protein</fullName>
    </submittedName>
</protein>
<gene>
    <name evidence="1" type="ORF">ERUC_LOCUS37314</name>
</gene>
<dbReference type="Proteomes" id="UP001642260">
    <property type="component" value="Unassembled WGS sequence"/>
</dbReference>
<keyword evidence="2" id="KW-1185">Reference proteome</keyword>
<name>A0ABC8LN83_ERUVS</name>
<dbReference type="AlphaFoldDB" id="A0ABC8LN83"/>
<sequence length="100" mass="11549">MGLDYLAQKMISDDRLSPPTRNRFMKSRELSRMKGYIAWVFHILLLGNDLSPERLKNRITSMNRFVEASVSIMEDEVKTQVSLLAPQRRSSGYARIVTES</sequence>